<protein>
    <recommendedName>
        <fullName evidence="3">ADP-ribosylglycohydrolase</fullName>
    </recommendedName>
</protein>
<evidence type="ECO:0000256" key="1">
    <source>
        <dbReference type="PIRSR" id="PIRSR605502-1"/>
    </source>
</evidence>
<feature type="binding site" evidence="1">
    <location>
        <position position="441"/>
    </location>
    <ligand>
        <name>Mg(2+)</name>
        <dbReference type="ChEBI" id="CHEBI:18420"/>
        <label>1</label>
    </ligand>
</feature>
<dbReference type="InterPro" id="IPR036705">
    <property type="entry name" value="Ribosyl_crysJ1_sf"/>
</dbReference>
<feature type="binding site" evidence="1">
    <location>
        <position position="438"/>
    </location>
    <ligand>
        <name>Mg(2+)</name>
        <dbReference type="ChEBI" id="CHEBI:18420"/>
        <label>1</label>
    </ligand>
</feature>
<reference evidence="2" key="1">
    <citation type="submission" date="2021-01" db="EMBL/GenBank/DDBJ databases">
        <authorList>
            <person name="Corre E."/>
            <person name="Pelletier E."/>
            <person name="Niang G."/>
            <person name="Scheremetjew M."/>
            <person name="Finn R."/>
            <person name="Kale V."/>
            <person name="Holt S."/>
            <person name="Cochrane G."/>
            <person name="Meng A."/>
            <person name="Brown T."/>
            <person name="Cohen L."/>
        </authorList>
    </citation>
    <scope>NUCLEOTIDE SEQUENCE</scope>
    <source>
        <strain evidence="2">GSBS06</strain>
    </source>
</reference>
<evidence type="ECO:0008006" key="3">
    <source>
        <dbReference type="Google" id="ProtNLM"/>
    </source>
</evidence>
<accession>A0A7S3PAL6</accession>
<dbReference type="InterPro" id="IPR005502">
    <property type="entry name" value="Ribosyl_crysJ1"/>
</dbReference>
<name>A0A7S3PAL6_9STRA</name>
<organism evidence="2">
    <name type="scientific">Aplanochytrium stocchinoi</name>
    <dbReference type="NCBI Taxonomy" id="215587"/>
    <lineage>
        <taxon>Eukaryota</taxon>
        <taxon>Sar</taxon>
        <taxon>Stramenopiles</taxon>
        <taxon>Bigyra</taxon>
        <taxon>Labyrinthulomycetes</taxon>
        <taxon>Thraustochytrida</taxon>
        <taxon>Thraustochytriidae</taxon>
        <taxon>Aplanochytrium</taxon>
    </lineage>
</organism>
<dbReference type="InterPro" id="IPR050792">
    <property type="entry name" value="ADP-ribosylglycohydrolase"/>
</dbReference>
<dbReference type="AlphaFoldDB" id="A0A7S3PAL6"/>
<comment type="cofactor">
    <cofactor evidence="1">
        <name>Mg(2+)</name>
        <dbReference type="ChEBI" id="CHEBI:18420"/>
    </cofactor>
    <text evidence="1">Binds 2 magnesium ions per subunit.</text>
</comment>
<gene>
    <name evidence="2" type="ORF">ASTO00021_LOCUS1913</name>
</gene>
<feature type="binding site" evidence="1">
    <location>
        <position position="197"/>
    </location>
    <ligand>
        <name>Mg(2+)</name>
        <dbReference type="ChEBI" id="CHEBI:18420"/>
        <label>1</label>
    </ligand>
</feature>
<dbReference type="SUPFAM" id="SSF101478">
    <property type="entry name" value="ADP-ribosylglycohydrolase"/>
    <property type="match status" value="1"/>
</dbReference>
<dbReference type="Pfam" id="PF03747">
    <property type="entry name" value="ADP_ribosyl_GH"/>
    <property type="match status" value="1"/>
</dbReference>
<proteinExistence type="predicted"/>
<dbReference type="EMBL" id="HBIN01002852">
    <property type="protein sequence ID" value="CAE0431576.1"/>
    <property type="molecule type" value="Transcribed_RNA"/>
</dbReference>
<feature type="binding site" evidence="1">
    <location>
        <position position="440"/>
    </location>
    <ligand>
        <name>Mg(2+)</name>
        <dbReference type="ChEBI" id="CHEBI:18420"/>
        <label>1</label>
    </ligand>
</feature>
<evidence type="ECO:0000313" key="2">
    <source>
        <dbReference type="EMBL" id="CAE0431576.1"/>
    </source>
</evidence>
<dbReference type="Gene3D" id="1.10.4080.10">
    <property type="entry name" value="ADP-ribosylation/Crystallin J1"/>
    <property type="match status" value="1"/>
</dbReference>
<dbReference type="PANTHER" id="PTHR16222:SF12">
    <property type="entry name" value="ADP-RIBOSYLGLYCOHYDROLASE-RELATED"/>
    <property type="match status" value="1"/>
</dbReference>
<feature type="binding site" evidence="1">
    <location>
        <position position="198"/>
    </location>
    <ligand>
        <name>Mg(2+)</name>
        <dbReference type="ChEBI" id="CHEBI:18420"/>
        <label>1</label>
    </ligand>
</feature>
<feature type="binding site" evidence="1">
    <location>
        <position position="196"/>
    </location>
    <ligand>
        <name>Mg(2+)</name>
        <dbReference type="ChEBI" id="CHEBI:18420"/>
        <label>1</label>
    </ligand>
</feature>
<keyword evidence="1" id="KW-0479">Metal-binding</keyword>
<sequence length="496" mass="54668">MGKLISRLTQSKTRGTGVIIHRQGTEGLDEEVFTQLLCEIPSDRNELFKYVLVEPDSDDPGLNVDRQLLLKLAKHVNPFWQGEEADMSRFSVLGDDDTELNLPASIGCFGNVGEKHKLGEYRCITVGEVRKNVQTLISTTTIPGRTSRALGCMFGMACGDALGHTLEFTPVRYDSQQLITGMVGGGRFMLQPGQWTDDTSMGLCILDSLLMANENSSGFKVDCLDMMLRFVAWWCLGYNNAFGYDTETRKVQKHSVGLGGNISQSLRKFIEHGEGSTSAGDVETSGNGSVMRLAPISILFWDDIDAACRYARITSLTTHRGKEASECSRLLAHICSTAIERGANATVNGILGNLGDDFYSEDSRVMSLARAEQEVGGDENRNWKWKLNDYKYSPLRSQMQPGYVGSYVMDCLSMALHCVWTTTSFETAVLKCVNMGGDADTVGSVCGQIAGAIYGIETVPQDWINAVQQWDRNGDIALKTWFLFHKTKLAQAKNIT</sequence>
<dbReference type="GO" id="GO:0046872">
    <property type="term" value="F:metal ion binding"/>
    <property type="evidence" value="ECO:0007669"/>
    <property type="project" value="UniProtKB-KW"/>
</dbReference>
<dbReference type="PANTHER" id="PTHR16222">
    <property type="entry name" value="ADP-RIBOSYLGLYCOHYDROLASE"/>
    <property type="match status" value="1"/>
</dbReference>
<keyword evidence="1" id="KW-0460">Magnesium</keyword>